<accession>A0A1Z3HFZ4</accession>
<evidence type="ECO:0000313" key="3">
    <source>
        <dbReference type="Proteomes" id="UP000191901"/>
    </source>
</evidence>
<evidence type="ECO:0000256" key="1">
    <source>
        <dbReference type="SAM" id="MobiDB-lite"/>
    </source>
</evidence>
<proteinExistence type="predicted"/>
<dbReference type="EMBL" id="CP021983">
    <property type="protein sequence ID" value="ASC69218.1"/>
    <property type="molecule type" value="Genomic_DNA"/>
</dbReference>
<dbReference type="RefSeq" id="WP_187329222.1">
    <property type="nucleotide sequence ID" value="NZ_CP021983.2"/>
</dbReference>
<organism evidence="2 3">
    <name type="scientific">Halomicronema hongdechloris C2206</name>
    <dbReference type="NCBI Taxonomy" id="1641165"/>
    <lineage>
        <taxon>Bacteria</taxon>
        <taxon>Bacillati</taxon>
        <taxon>Cyanobacteriota</taxon>
        <taxon>Cyanophyceae</taxon>
        <taxon>Nodosilineales</taxon>
        <taxon>Nodosilineaceae</taxon>
        <taxon>Halomicronema</taxon>
    </lineage>
</organism>
<dbReference type="AlphaFoldDB" id="A0A1Z3HFZ4"/>
<evidence type="ECO:0000313" key="2">
    <source>
        <dbReference type="EMBL" id="ASC69218.1"/>
    </source>
</evidence>
<sequence length="58" mass="6276">MQPTYRGLPYQAFPPILPIMPAEGLGPGRGMHRQALSGQARPQSLGLGLPHRGGRYSH</sequence>
<gene>
    <name evidence="2" type="ORF">XM38_001440</name>
</gene>
<feature type="region of interest" description="Disordered" evidence="1">
    <location>
        <begin position="24"/>
        <end position="58"/>
    </location>
</feature>
<dbReference type="KEGG" id="hhg:XM38_001440"/>
<keyword evidence="3" id="KW-1185">Reference proteome</keyword>
<protein>
    <submittedName>
        <fullName evidence="2">Uncharacterized protein</fullName>
    </submittedName>
</protein>
<reference evidence="2 3" key="1">
    <citation type="journal article" date="2016" name="Biochim. Biophys. Acta">
        <title>Characterization of red-shifted phycobilisomes isolated from the chlorophyll f-containing cyanobacterium Halomicronema hongdechloris.</title>
        <authorList>
            <person name="Li Y."/>
            <person name="Lin Y."/>
            <person name="Garvey C.J."/>
            <person name="Birch D."/>
            <person name="Corkery R.W."/>
            <person name="Loughlin P.C."/>
            <person name="Scheer H."/>
            <person name="Willows R.D."/>
            <person name="Chen M."/>
        </authorList>
    </citation>
    <scope>NUCLEOTIDE SEQUENCE [LARGE SCALE GENOMIC DNA]</scope>
    <source>
        <strain evidence="2 3">C2206</strain>
    </source>
</reference>
<name>A0A1Z3HFZ4_9CYAN</name>
<dbReference type="Proteomes" id="UP000191901">
    <property type="component" value="Chromosome"/>
</dbReference>